<reference evidence="1" key="1">
    <citation type="submission" date="2020-11" db="EMBL/GenBank/DDBJ databases">
        <authorList>
            <person name="Tran Van P."/>
        </authorList>
    </citation>
    <scope>NUCLEOTIDE SEQUENCE</scope>
</reference>
<accession>A0A7R9EAW1</accession>
<dbReference type="InterPro" id="IPR033375">
    <property type="entry name" value="Cggbp1"/>
</dbReference>
<sequence length="278" mass="31466">MPKEKSCRSVLFKQWIGGDRNFTTDGKIMFCQPCSKEVKCEKKYPLEQHKHPAIHMKNSEKKTGSQPIFPKVNDADKTQEQFSVDLCSAMIAANIPWKKLENPDFNAFLNKYTNMKNIRRINSEETLRAFNLFIHSPSNKRWNIGVNSLKFSVHFTLVQSECLVALLTHWISFDPLASLGVQVPARLAGFYCEHISIVPMSRQEENQGWLLVTIRAYSPNDSGGGWGGLKTGVVPLGGTTDYVAIRRIDSTTRSKFVVELINKLQSARRYQSLTGHTA</sequence>
<dbReference type="PANTHER" id="PTHR32344">
    <property type="entry name" value="U1-TYPE DOMAIN-CONTAINING PROTEIN"/>
    <property type="match status" value="1"/>
</dbReference>
<protein>
    <submittedName>
        <fullName evidence="1">Uncharacterized protein</fullName>
    </submittedName>
</protein>
<evidence type="ECO:0000313" key="1">
    <source>
        <dbReference type="EMBL" id="CAD7429577.1"/>
    </source>
</evidence>
<dbReference type="GO" id="GO:0006357">
    <property type="term" value="P:regulation of transcription by RNA polymerase II"/>
    <property type="evidence" value="ECO:0007669"/>
    <property type="project" value="InterPro"/>
</dbReference>
<dbReference type="EMBL" id="OB794130">
    <property type="protein sequence ID" value="CAD7429577.1"/>
    <property type="molecule type" value="Genomic_DNA"/>
</dbReference>
<organism evidence="1">
    <name type="scientific">Timema monikensis</name>
    <dbReference type="NCBI Taxonomy" id="170555"/>
    <lineage>
        <taxon>Eukaryota</taxon>
        <taxon>Metazoa</taxon>
        <taxon>Ecdysozoa</taxon>
        <taxon>Arthropoda</taxon>
        <taxon>Hexapoda</taxon>
        <taxon>Insecta</taxon>
        <taxon>Pterygota</taxon>
        <taxon>Neoptera</taxon>
        <taxon>Polyneoptera</taxon>
        <taxon>Phasmatodea</taxon>
        <taxon>Timematodea</taxon>
        <taxon>Timematoidea</taxon>
        <taxon>Timematidae</taxon>
        <taxon>Timema</taxon>
    </lineage>
</organism>
<dbReference type="GO" id="GO:0003690">
    <property type="term" value="F:double-stranded DNA binding"/>
    <property type="evidence" value="ECO:0007669"/>
    <property type="project" value="InterPro"/>
</dbReference>
<dbReference type="GO" id="GO:0005634">
    <property type="term" value="C:nucleus"/>
    <property type="evidence" value="ECO:0007669"/>
    <property type="project" value="InterPro"/>
</dbReference>
<dbReference type="PANTHER" id="PTHR32344:SF1">
    <property type="entry name" value="U1-TYPE DOMAIN-CONTAINING PROTEIN"/>
    <property type="match status" value="1"/>
</dbReference>
<proteinExistence type="predicted"/>
<gene>
    <name evidence="1" type="ORF">TMSB3V08_LOCUS6354</name>
</gene>
<name>A0A7R9EAW1_9NEOP</name>
<dbReference type="AlphaFoldDB" id="A0A7R9EAW1"/>